<evidence type="ECO:0000313" key="2">
    <source>
        <dbReference type="Proteomes" id="UP000000245"/>
    </source>
</evidence>
<dbReference type="InterPro" id="IPR045445">
    <property type="entry name" value="DUF6502"/>
</dbReference>
<proteinExistence type="predicted"/>
<protein>
    <submittedName>
        <fullName evidence="1">Uncharacterized protein</fullName>
    </submittedName>
</protein>
<accession>A5FUZ8</accession>
<dbReference type="Pfam" id="PF20112">
    <property type="entry name" value="DUF6502"/>
    <property type="match status" value="1"/>
</dbReference>
<dbReference type="EMBL" id="CP000697">
    <property type="protein sequence ID" value="ABQ29430.1"/>
    <property type="molecule type" value="Genomic_DNA"/>
</dbReference>
<gene>
    <name evidence="1" type="ordered locus">Acry_0202</name>
</gene>
<dbReference type="eggNOG" id="COG5281">
    <property type="taxonomic scope" value="Bacteria"/>
</dbReference>
<keyword evidence="2" id="KW-1185">Reference proteome</keyword>
<name>A5FUZ8_ACICJ</name>
<dbReference type="HOGENOM" id="CLU_068848_0_1_5"/>
<sequence>MELQFSYLALCGILSHSLMGQGAGSADRQACDGRAGMESDIEHMLRRLLRPLVAYLMRRGLGYIAFRDLLKRVYVDEALRGHEGDEAPTDSQISVVTGINRREVKRLREIATHPDTAEPRDRMAGVNAAARVVGTWVSAAAFRGPDGAPLPLTTRGEGDDPGFDALLRAAKVDVRARTVIEELERAGVVERLADDRLRLLRTAFTPTEPREKLLFLGANVGDHMRSAFHNLAGETPVFIERALFHNGIGASRLNAARPVLSDMADRLLRQCNEQLLEGNLASTDAAGGDPEREALRRLRLGVYYYETDADDRP</sequence>
<dbReference type="KEGG" id="acr:Acry_0202"/>
<dbReference type="Proteomes" id="UP000000245">
    <property type="component" value="Chromosome"/>
</dbReference>
<organism evidence="1 2">
    <name type="scientific">Acidiphilium cryptum (strain JF-5)</name>
    <dbReference type="NCBI Taxonomy" id="349163"/>
    <lineage>
        <taxon>Bacteria</taxon>
        <taxon>Pseudomonadati</taxon>
        <taxon>Pseudomonadota</taxon>
        <taxon>Alphaproteobacteria</taxon>
        <taxon>Acetobacterales</taxon>
        <taxon>Acidocellaceae</taxon>
        <taxon>Acidiphilium</taxon>
    </lineage>
</organism>
<dbReference type="STRING" id="349163.Acry_0202"/>
<dbReference type="AlphaFoldDB" id="A5FUZ8"/>
<evidence type="ECO:0000313" key="1">
    <source>
        <dbReference type="EMBL" id="ABQ29430.1"/>
    </source>
</evidence>
<reference evidence="1 2" key="1">
    <citation type="submission" date="2007-05" db="EMBL/GenBank/DDBJ databases">
        <title>Complete sequence of chromosome of Acidiphilium cryptum JF-5.</title>
        <authorList>
            <consortium name="US DOE Joint Genome Institute"/>
            <person name="Copeland A."/>
            <person name="Lucas S."/>
            <person name="Lapidus A."/>
            <person name="Barry K."/>
            <person name="Detter J.C."/>
            <person name="Glavina del Rio T."/>
            <person name="Hammon N."/>
            <person name="Israni S."/>
            <person name="Dalin E."/>
            <person name="Tice H."/>
            <person name="Pitluck S."/>
            <person name="Sims D."/>
            <person name="Brettin T."/>
            <person name="Bruce D."/>
            <person name="Han C."/>
            <person name="Schmutz J."/>
            <person name="Larimer F."/>
            <person name="Land M."/>
            <person name="Hauser L."/>
            <person name="Kyrpides N."/>
            <person name="Kim E."/>
            <person name="Magnuson T."/>
            <person name="Richardson P."/>
        </authorList>
    </citation>
    <scope>NUCLEOTIDE SEQUENCE [LARGE SCALE GENOMIC DNA]</scope>
    <source>
        <strain evidence="1 2">JF-5</strain>
    </source>
</reference>